<dbReference type="Proteomes" id="UP000504638">
    <property type="component" value="Unplaced"/>
</dbReference>
<dbReference type="SUPFAM" id="SSF57959">
    <property type="entry name" value="Leucine zipper domain"/>
    <property type="match status" value="1"/>
</dbReference>
<feature type="compositionally biased region" description="Low complexity" evidence="2">
    <location>
        <begin position="120"/>
        <end position="135"/>
    </location>
</feature>
<accession>A0A6G1GGK6</accession>
<name>A0A6G1GGK6_9PEZI</name>
<reference evidence="6" key="3">
    <citation type="submission" date="2025-04" db="UniProtKB">
        <authorList>
            <consortium name="RefSeq"/>
        </authorList>
    </citation>
    <scope>IDENTIFICATION</scope>
    <source>
        <strain evidence="6">CBS 781.70</strain>
    </source>
</reference>
<sequence>MNDDFNFDTGLADPFNWEDATVGAGFTAINNAPGSTSTQTVSPKDLFNVDPLASAPPSAAFTNLTSPSINGSPFVGDTYDTSPIFQDEGEMGAHNWFSLFPDSTDKPSAPLGEPMVRDMSNQSAANRSSSSASDSPVTLESRHRSVGSGSFSSLSGITKSRRRKGPLPPIEVDGGDKVALKRARNTLAARDSRQRKLEHVNYLESEKARLEQSVVDLTSENNSLRDRLNRAEARLSNSGAAFDGNVF</sequence>
<feature type="compositionally biased region" description="Low complexity" evidence="2">
    <location>
        <begin position="146"/>
        <end position="158"/>
    </location>
</feature>
<organism evidence="4">
    <name type="scientific">Eremomyces bilateralis CBS 781.70</name>
    <dbReference type="NCBI Taxonomy" id="1392243"/>
    <lineage>
        <taxon>Eukaryota</taxon>
        <taxon>Fungi</taxon>
        <taxon>Dikarya</taxon>
        <taxon>Ascomycota</taxon>
        <taxon>Pezizomycotina</taxon>
        <taxon>Dothideomycetes</taxon>
        <taxon>Dothideomycetes incertae sedis</taxon>
        <taxon>Eremomycetales</taxon>
        <taxon>Eremomycetaceae</taxon>
        <taxon>Eremomyces</taxon>
    </lineage>
</organism>
<evidence type="ECO:0000313" key="4">
    <source>
        <dbReference type="EMBL" id="KAF1817198.1"/>
    </source>
</evidence>
<dbReference type="InterPro" id="IPR046347">
    <property type="entry name" value="bZIP_sf"/>
</dbReference>
<keyword evidence="1" id="KW-0175">Coiled coil</keyword>
<dbReference type="Gene3D" id="3.30.160.60">
    <property type="entry name" value="Classic Zinc Finger"/>
    <property type="match status" value="1"/>
</dbReference>
<gene>
    <name evidence="4 6" type="ORF">P152DRAFT_10982</name>
</gene>
<dbReference type="AlphaFoldDB" id="A0A6G1GGK6"/>
<dbReference type="GO" id="GO:0003700">
    <property type="term" value="F:DNA-binding transcription factor activity"/>
    <property type="evidence" value="ECO:0007669"/>
    <property type="project" value="InterPro"/>
</dbReference>
<evidence type="ECO:0000313" key="5">
    <source>
        <dbReference type="Proteomes" id="UP000504638"/>
    </source>
</evidence>
<dbReference type="CDD" id="cd12193">
    <property type="entry name" value="bZIP_GCN4"/>
    <property type="match status" value="1"/>
</dbReference>
<evidence type="ECO:0000256" key="1">
    <source>
        <dbReference type="SAM" id="Coils"/>
    </source>
</evidence>
<keyword evidence="5" id="KW-1185">Reference proteome</keyword>
<dbReference type="OrthoDB" id="5419235at2759"/>
<dbReference type="InterPro" id="IPR004827">
    <property type="entry name" value="bZIP"/>
</dbReference>
<feature type="domain" description="BZIP" evidence="3">
    <location>
        <begin position="175"/>
        <end position="238"/>
    </location>
</feature>
<evidence type="ECO:0000256" key="2">
    <source>
        <dbReference type="SAM" id="MobiDB-lite"/>
    </source>
</evidence>
<reference evidence="6" key="2">
    <citation type="submission" date="2020-04" db="EMBL/GenBank/DDBJ databases">
        <authorList>
            <consortium name="NCBI Genome Project"/>
        </authorList>
    </citation>
    <scope>NUCLEOTIDE SEQUENCE</scope>
    <source>
        <strain evidence="6">CBS 781.70</strain>
    </source>
</reference>
<feature type="region of interest" description="Disordered" evidence="2">
    <location>
        <begin position="104"/>
        <end position="175"/>
    </location>
</feature>
<reference evidence="4 6" key="1">
    <citation type="submission" date="2020-01" db="EMBL/GenBank/DDBJ databases">
        <authorList>
            <consortium name="DOE Joint Genome Institute"/>
            <person name="Haridas S."/>
            <person name="Albert R."/>
            <person name="Binder M."/>
            <person name="Bloem J."/>
            <person name="Labutti K."/>
            <person name="Salamov A."/>
            <person name="Andreopoulos B."/>
            <person name="Baker S.E."/>
            <person name="Barry K."/>
            <person name="Bills G."/>
            <person name="Bluhm B.H."/>
            <person name="Cannon C."/>
            <person name="Castanera R."/>
            <person name="Culley D.E."/>
            <person name="Daum C."/>
            <person name="Ezra D."/>
            <person name="Gonzalez J.B."/>
            <person name="Henrissat B."/>
            <person name="Kuo A."/>
            <person name="Liang C."/>
            <person name="Lipzen A."/>
            <person name="Lutzoni F."/>
            <person name="Magnuson J."/>
            <person name="Mondo S."/>
            <person name="Nolan M."/>
            <person name="Ohm R."/>
            <person name="Pangilinan J."/>
            <person name="Park H.-J."/>
            <person name="Ramirez L."/>
            <person name="Alfaro M."/>
            <person name="Sun H."/>
            <person name="Tritt A."/>
            <person name="Yoshinaga Y."/>
            <person name="Zwiers L.-H."/>
            <person name="Turgeon B.G."/>
            <person name="Goodwin S.B."/>
            <person name="Spatafora J.W."/>
            <person name="Crous P.W."/>
            <person name="Grigoriev I.V."/>
        </authorList>
    </citation>
    <scope>NUCLEOTIDE SEQUENCE</scope>
    <source>
        <strain evidence="4 6">CBS 781.70</strain>
    </source>
</reference>
<dbReference type="GeneID" id="54414188"/>
<feature type="coiled-coil region" evidence="1">
    <location>
        <begin position="200"/>
        <end position="241"/>
    </location>
</feature>
<proteinExistence type="predicted"/>
<dbReference type="PROSITE" id="PS50217">
    <property type="entry name" value="BZIP"/>
    <property type="match status" value="1"/>
</dbReference>
<evidence type="ECO:0000259" key="3">
    <source>
        <dbReference type="PROSITE" id="PS50217"/>
    </source>
</evidence>
<dbReference type="RefSeq" id="XP_033538829.1">
    <property type="nucleotide sequence ID" value="XM_033673618.1"/>
</dbReference>
<protein>
    <recommendedName>
        <fullName evidence="3">BZIP domain-containing protein</fullName>
    </recommendedName>
</protein>
<dbReference type="EMBL" id="ML975149">
    <property type="protein sequence ID" value="KAF1817198.1"/>
    <property type="molecule type" value="Genomic_DNA"/>
</dbReference>
<evidence type="ECO:0000313" key="6">
    <source>
        <dbReference type="RefSeq" id="XP_033538829.1"/>
    </source>
</evidence>
<dbReference type="SMART" id="SM00338">
    <property type="entry name" value="BRLZ"/>
    <property type="match status" value="1"/>
</dbReference>
<dbReference type="Pfam" id="PF00170">
    <property type="entry name" value="bZIP_1"/>
    <property type="match status" value="1"/>
</dbReference>